<evidence type="ECO:0000313" key="2">
    <source>
        <dbReference type="EMBL" id="KYH30894.1"/>
    </source>
</evidence>
<dbReference type="InterPro" id="IPR051698">
    <property type="entry name" value="Transposase_11-like"/>
</dbReference>
<dbReference type="EMBL" id="LTBA01000054">
    <property type="protein sequence ID" value="KYH30894.1"/>
    <property type="molecule type" value="Genomic_DNA"/>
</dbReference>
<gene>
    <name evidence="2" type="ORF">CLTEP_24800</name>
</gene>
<dbReference type="Proteomes" id="UP000075531">
    <property type="component" value="Unassembled WGS sequence"/>
</dbReference>
<keyword evidence="3" id="KW-1185">Reference proteome</keyword>
<dbReference type="STRING" id="1121338.CLTEP_24800"/>
<name>A0A151ATA8_9CLOT</name>
<accession>A0A151ATA8</accession>
<protein>
    <recommendedName>
        <fullName evidence="1">H repeat-associated protein N-terminal domain-containing protein</fullName>
    </recommendedName>
</protein>
<dbReference type="RefSeq" id="WP_066827133.1">
    <property type="nucleotide sequence ID" value="NZ_LTBA01000054.1"/>
</dbReference>
<dbReference type="InterPro" id="IPR032806">
    <property type="entry name" value="YbfD_N"/>
</dbReference>
<evidence type="ECO:0000259" key="1">
    <source>
        <dbReference type="Pfam" id="PF13808"/>
    </source>
</evidence>
<dbReference type="PANTHER" id="PTHR30298:SF0">
    <property type="entry name" value="PROTEIN YBFL-RELATED"/>
    <property type="match status" value="1"/>
</dbReference>
<feature type="domain" description="H repeat-associated protein N-terminal" evidence="1">
    <location>
        <begin position="37"/>
        <end position="103"/>
    </location>
</feature>
<organism evidence="2 3">
    <name type="scientific">Clostridium tepidiprofundi DSM 19306</name>
    <dbReference type="NCBI Taxonomy" id="1121338"/>
    <lineage>
        <taxon>Bacteria</taxon>
        <taxon>Bacillati</taxon>
        <taxon>Bacillota</taxon>
        <taxon>Clostridia</taxon>
        <taxon>Eubacteriales</taxon>
        <taxon>Clostridiaceae</taxon>
        <taxon>Clostridium</taxon>
    </lineage>
</organism>
<sequence length="112" mass="13086">MARKSKKLQELQTMFNENDIDFSLVKDIIVIKDLIARVEKIPDFRDPSYVKHKLSDIVLLTLFAVLSNANEWCEIEAFGIKKEKWLRNYLELENGIPSDDTRSLALKNFLGW</sequence>
<dbReference type="AlphaFoldDB" id="A0A151ATA8"/>
<dbReference type="PATRIC" id="fig|1121338.3.peg.2571"/>
<evidence type="ECO:0000313" key="3">
    <source>
        <dbReference type="Proteomes" id="UP000075531"/>
    </source>
</evidence>
<proteinExistence type="predicted"/>
<dbReference type="Pfam" id="PF13808">
    <property type="entry name" value="DDE_Tnp_1_assoc"/>
    <property type="match status" value="1"/>
</dbReference>
<reference evidence="2 3" key="1">
    <citation type="submission" date="2016-02" db="EMBL/GenBank/DDBJ databases">
        <title>Genome sequence of Clostridium tepidiprofundi DSM 19306.</title>
        <authorList>
            <person name="Poehlein A."/>
            <person name="Daniel R."/>
        </authorList>
    </citation>
    <scope>NUCLEOTIDE SEQUENCE [LARGE SCALE GENOMIC DNA]</scope>
    <source>
        <strain evidence="2 3">DSM 19306</strain>
    </source>
</reference>
<comment type="caution">
    <text evidence="2">The sequence shown here is derived from an EMBL/GenBank/DDBJ whole genome shotgun (WGS) entry which is preliminary data.</text>
</comment>
<dbReference type="PANTHER" id="PTHR30298">
    <property type="entry name" value="H REPEAT-ASSOCIATED PREDICTED TRANSPOSASE"/>
    <property type="match status" value="1"/>
</dbReference>
<dbReference type="OrthoDB" id="9815086at2"/>